<name>A0A0U5GHB0_ASPCI</name>
<reference evidence="2" key="1">
    <citation type="journal article" date="2016" name="Genome Announc.">
        <title>Draft genome sequences of fungus Aspergillus calidoustus.</title>
        <authorList>
            <person name="Horn F."/>
            <person name="Linde J."/>
            <person name="Mattern D.J."/>
            <person name="Walther G."/>
            <person name="Guthke R."/>
            <person name="Scherlach K."/>
            <person name="Martin K."/>
            <person name="Brakhage A.A."/>
            <person name="Petzke L."/>
            <person name="Valiante V."/>
        </authorList>
    </citation>
    <scope>NUCLEOTIDE SEQUENCE [LARGE SCALE GENOMIC DNA]</scope>
    <source>
        <strain evidence="2">SF006504</strain>
    </source>
</reference>
<protein>
    <submittedName>
        <fullName evidence="1">Uncharacterized protein</fullName>
    </submittedName>
</protein>
<dbReference type="AlphaFoldDB" id="A0A0U5GHB0"/>
<proteinExistence type="predicted"/>
<gene>
    <name evidence="1" type="ORF">ASPCAL14290</name>
</gene>
<accession>A0A0U5GHB0</accession>
<evidence type="ECO:0000313" key="2">
    <source>
        <dbReference type="Proteomes" id="UP000054771"/>
    </source>
</evidence>
<organism evidence="1 2">
    <name type="scientific">Aspergillus calidoustus</name>
    <dbReference type="NCBI Taxonomy" id="454130"/>
    <lineage>
        <taxon>Eukaryota</taxon>
        <taxon>Fungi</taxon>
        <taxon>Dikarya</taxon>
        <taxon>Ascomycota</taxon>
        <taxon>Pezizomycotina</taxon>
        <taxon>Eurotiomycetes</taxon>
        <taxon>Eurotiomycetidae</taxon>
        <taxon>Eurotiales</taxon>
        <taxon>Aspergillaceae</taxon>
        <taxon>Aspergillus</taxon>
        <taxon>Aspergillus subgen. Nidulantes</taxon>
    </lineage>
</organism>
<keyword evidence="2" id="KW-1185">Reference proteome</keyword>
<evidence type="ECO:0000313" key="1">
    <source>
        <dbReference type="EMBL" id="CEL11187.1"/>
    </source>
</evidence>
<dbReference type="Proteomes" id="UP000054771">
    <property type="component" value="Unassembled WGS sequence"/>
</dbReference>
<sequence length="195" mass="22591">MKNLFSKQSPKPKFDLYIVLGKDHSTVLWRKDESLPYTPCINHPEHWMLVLAPKDKTGTKCTWYYMKYGATGYELSIKEETSLSILEPITKHFTKLASLTEQQCTNIRDYMQAIEPKRCQGFVLDILRHLAVDGVIEEGVVERYNERSQKSVLTQMKEGPWELPSTPVIASMLKECRQYAQQHELGLLTYDTCLE</sequence>
<dbReference type="EMBL" id="CDMC01000023">
    <property type="protein sequence ID" value="CEL11187.1"/>
    <property type="molecule type" value="Genomic_DNA"/>
</dbReference>